<evidence type="ECO:0000256" key="3">
    <source>
        <dbReference type="RuleBase" id="RU000682"/>
    </source>
</evidence>
<reference evidence="6" key="1">
    <citation type="journal article" date="2013" name="New Phytol.">
        <title>Symplesiomorphies in the WUSCHEL clade suggest that the last common ancestor of seed plants contained at least four independent stem cell niches.</title>
        <authorList>
            <person name="Nardmann J."/>
            <person name="Werr W."/>
        </authorList>
    </citation>
    <scope>NUCLEOTIDE SEQUENCE</scope>
    <source>
        <tissue evidence="6">Female flower</tissue>
    </source>
</reference>
<dbReference type="GO" id="GO:0003700">
    <property type="term" value="F:DNA-binding transcription factor activity"/>
    <property type="evidence" value="ECO:0007669"/>
    <property type="project" value="InterPro"/>
</dbReference>
<evidence type="ECO:0000256" key="1">
    <source>
        <dbReference type="ARBA" id="ARBA00004123"/>
    </source>
</evidence>
<dbReference type="SMART" id="SM00389">
    <property type="entry name" value="HOX"/>
    <property type="match status" value="1"/>
</dbReference>
<dbReference type="PANTHER" id="PTHR46777:SF5">
    <property type="entry name" value="WUSCHEL-RELATED HOMEOBOX 13"/>
    <property type="match status" value="1"/>
</dbReference>
<gene>
    <name evidence="6" type="primary">wox13</name>
</gene>
<proteinExistence type="evidence at transcript level"/>
<keyword evidence="2 3" id="KW-0371">Homeobox</keyword>
<evidence type="ECO:0000256" key="4">
    <source>
        <dbReference type="SAM" id="MobiDB-lite"/>
    </source>
</evidence>
<name>S6D6M3_GNEGN</name>
<feature type="domain" description="Homeobox" evidence="5">
    <location>
        <begin position="76"/>
        <end position="141"/>
    </location>
</feature>
<protein>
    <submittedName>
        <fullName evidence="6">HD transcription factor</fullName>
    </submittedName>
</protein>
<keyword evidence="2 3" id="KW-0539">Nucleus</keyword>
<sequence>MDGLSNYLMRMSLPLNTSNHQIVMTEAQLETLRRQICVYSTICSQLVEMHKIMSQQAASSRDHLLFDPVMGGQTFRPSARQRWTPSQSQIDILDRVYEASNGNPNKQKIKDITAELSQHGPVSETNVYNWFQNRKARAKRKQQPLPRKEGDSEVDTDGESSKEKKLRLETESKREEVEYGERNSASHDINQGSHDINQCSRDTAPGCMKTKSQLHDVDYDMGILGLRYKGISMDTSQQWNNYPTEKKDFCHIQENVPASLIVLNKADLKGDSLGSVAVNGSNSDQYASGRTTVVIDGDRLEVPSGVVDVRRMFGETAVLAGFCWASCSNE</sequence>
<feature type="DNA-binding region" description="Homeobox" evidence="2">
    <location>
        <begin position="78"/>
        <end position="142"/>
    </location>
</feature>
<evidence type="ECO:0000259" key="5">
    <source>
        <dbReference type="PROSITE" id="PS50071"/>
    </source>
</evidence>
<dbReference type="PROSITE" id="PS50071">
    <property type="entry name" value="HOMEOBOX_2"/>
    <property type="match status" value="1"/>
</dbReference>
<dbReference type="CDD" id="cd00086">
    <property type="entry name" value="homeodomain"/>
    <property type="match status" value="1"/>
</dbReference>
<keyword evidence="2 3" id="KW-0238">DNA-binding</keyword>
<feature type="compositionally biased region" description="Polar residues" evidence="4">
    <location>
        <begin position="186"/>
        <end position="197"/>
    </location>
</feature>
<dbReference type="PANTHER" id="PTHR46777">
    <property type="entry name" value="WUSCHEL-RELATED HOMEOBOX 13"/>
    <property type="match status" value="1"/>
</dbReference>
<evidence type="ECO:0000313" key="6">
    <source>
        <dbReference type="EMBL" id="CCP29679.1"/>
    </source>
</evidence>
<dbReference type="Pfam" id="PF00046">
    <property type="entry name" value="Homeodomain"/>
    <property type="match status" value="1"/>
</dbReference>
<dbReference type="GO" id="GO:0003677">
    <property type="term" value="F:DNA binding"/>
    <property type="evidence" value="ECO:0007669"/>
    <property type="project" value="UniProtKB-UniRule"/>
</dbReference>
<dbReference type="Gene3D" id="1.10.10.60">
    <property type="entry name" value="Homeodomain-like"/>
    <property type="match status" value="1"/>
</dbReference>
<organism evidence="6">
    <name type="scientific">Gnetum gnemon</name>
    <name type="common">Spanish joint-fir</name>
    <name type="synonym">Gnetum acutatum</name>
    <dbReference type="NCBI Taxonomy" id="3382"/>
    <lineage>
        <taxon>Eukaryota</taxon>
        <taxon>Viridiplantae</taxon>
        <taxon>Streptophyta</taxon>
        <taxon>Embryophyta</taxon>
        <taxon>Tracheophyta</taxon>
        <taxon>Spermatophyta</taxon>
        <taxon>Gnetopsida</taxon>
        <taxon>Gnetidae</taxon>
        <taxon>Gnetales</taxon>
        <taxon>Gnetaceae</taxon>
        <taxon>Gnetum</taxon>
    </lineage>
</organism>
<accession>S6D6M3</accession>
<dbReference type="GO" id="GO:0005634">
    <property type="term" value="C:nucleus"/>
    <property type="evidence" value="ECO:0007669"/>
    <property type="project" value="UniProtKB-SubCell"/>
</dbReference>
<evidence type="ECO:0000256" key="2">
    <source>
        <dbReference type="PROSITE-ProRule" id="PRU00108"/>
    </source>
</evidence>
<comment type="subcellular location">
    <subcellularLocation>
        <location evidence="1 2 3">Nucleus</location>
    </subcellularLocation>
</comment>
<dbReference type="EMBL" id="HF564614">
    <property type="protein sequence ID" value="CCP29679.1"/>
    <property type="molecule type" value="mRNA"/>
</dbReference>
<feature type="compositionally biased region" description="Basic and acidic residues" evidence="4">
    <location>
        <begin position="159"/>
        <end position="185"/>
    </location>
</feature>
<dbReference type="SUPFAM" id="SSF46689">
    <property type="entry name" value="Homeodomain-like"/>
    <property type="match status" value="1"/>
</dbReference>
<dbReference type="InterPro" id="IPR044559">
    <property type="entry name" value="WOX13-like"/>
</dbReference>
<dbReference type="AlphaFoldDB" id="S6D6M3"/>
<dbReference type="InterPro" id="IPR001356">
    <property type="entry name" value="HD"/>
</dbReference>
<dbReference type="InterPro" id="IPR009057">
    <property type="entry name" value="Homeodomain-like_sf"/>
</dbReference>
<feature type="region of interest" description="Disordered" evidence="4">
    <location>
        <begin position="135"/>
        <end position="197"/>
    </location>
</feature>